<reference evidence="4" key="1">
    <citation type="journal article" date="2019" name="Int. J. Syst. Evol. Microbiol.">
        <title>The Global Catalogue of Microorganisms (GCM) 10K type strain sequencing project: providing services to taxonomists for standard genome sequencing and annotation.</title>
        <authorList>
            <consortium name="The Broad Institute Genomics Platform"/>
            <consortium name="The Broad Institute Genome Sequencing Center for Infectious Disease"/>
            <person name="Wu L."/>
            <person name="Ma J."/>
        </authorList>
    </citation>
    <scope>NUCLEOTIDE SEQUENCE [LARGE SCALE GENOMIC DNA]</scope>
    <source>
        <strain evidence="4">JCM 17695</strain>
    </source>
</reference>
<dbReference type="InterPro" id="IPR006015">
    <property type="entry name" value="Universal_stress_UspA"/>
</dbReference>
<comment type="similarity">
    <text evidence="1">Belongs to the universal stress protein A family.</text>
</comment>
<gene>
    <name evidence="3" type="ORF">ACFQV2_21565</name>
</gene>
<keyword evidence="4" id="KW-1185">Reference proteome</keyword>
<dbReference type="InterPro" id="IPR006016">
    <property type="entry name" value="UspA"/>
</dbReference>
<feature type="domain" description="UspA" evidence="2">
    <location>
        <begin position="110"/>
        <end position="191"/>
    </location>
</feature>
<dbReference type="PRINTS" id="PR01438">
    <property type="entry name" value="UNVRSLSTRESS"/>
</dbReference>
<dbReference type="EMBL" id="JBHTEY010000004">
    <property type="protein sequence ID" value="MFC7615699.1"/>
    <property type="molecule type" value="Genomic_DNA"/>
</dbReference>
<dbReference type="PANTHER" id="PTHR31964:SF113">
    <property type="entry name" value="USPA DOMAIN-CONTAINING PROTEIN"/>
    <property type="match status" value="1"/>
</dbReference>
<accession>A0ABW2TPT3</accession>
<evidence type="ECO:0000313" key="4">
    <source>
        <dbReference type="Proteomes" id="UP001596512"/>
    </source>
</evidence>
<evidence type="ECO:0000256" key="1">
    <source>
        <dbReference type="ARBA" id="ARBA00008791"/>
    </source>
</evidence>
<dbReference type="Pfam" id="PF00582">
    <property type="entry name" value="Usp"/>
    <property type="match status" value="2"/>
</dbReference>
<protein>
    <submittedName>
        <fullName evidence="3">Universal stress protein</fullName>
    </submittedName>
</protein>
<name>A0ABW2TPT3_9PSEU</name>
<dbReference type="SUPFAM" id="SSF52402">
    <property type="entry name" value="Adenine nucleotide alpha hydrolases-like"/>
    <property type="match status" value="2"/>
</dbReference>
<comment type="caution">
    <text evidence="3">The sequence shown here is derived from an EMBL/GenBank/DDBJ whole genome shotgun (WGS) entry which is preliminary data.</text>
</comment>
<evidence type="ECO:0000313" key="3">
    <source>
        <dbReference type="EMBL" id="MFC7615699.1"/>
    </source>
</evidence>
<sequence>MHRAKAVADVDVTGDMPESAPVPALLRQDACLVVLGSRGLGGFGGLLLGSTAVQVAAHARCPVVVVRGERSGDVVVGVDGSAHSVEAIAFAFGEAQRLGAGVVAVTAGSQEDEAARALAESVAGWAERYPDVPVRRSVVRGHAARALVDAAADAALLVVGSRGAGGFRGMLLGSVSQGVLHHATCPVAIVRSP</sequence>
<dbReference type="PANTHER" id="PTHR31964">
    <property type="entry name" value="ADENINE NUCLEOTIDE ALPHA HYDROLASES-LIKE SUPERFAMILY PROTEIN"/>
    <property type="match status" value="1"/>
</dbReference>
<dbReference type="InterPro" id="IPR014729">
    <property type="entry name" value="Rossmann-like_a/b/a_fold"/>
</dbReference>
<evidence type="ECO:0000259" key="2">
    <source>
        <dbReference type="Pfam" id="PF00582"/>
    </source>
</evidence>
<feature type="domain" description="UspA" evidence="2">
    <location>
        <begin position="20"/>
        <end position="67"/>
    </location>
</feature>
<dbReference type="Gene3D" id="3.40.50.620">
    <property type="entry name" value="HUPs"/>
    <property type="match status" value="2"/>
</dbReference>
<organism evidence="3 4">
    <name type="scientific">Actinokineospora soli</name>
    <dbReference type="NCBI Taxonomy" id="1048753"/>
    <lineage>
        <taxon>Bacteria</taxon>
        <taxon>Bacillati</taxon>
        <taxon>Actinomycetota</taxon>
        <taxon>Actinomycetes</taxon>
        <taxon>Pseudonocardiales</taxon>
        <taxon>Pseudonocardiaceae</taxon>
        <taxon>Actinokineospora</taxon>
    </lineage>
</organism>
<dbReference type="Proteomes" id="UP001596512">
    <property type="component" value="Unassembled WGS sequence"/>
</dbReference>
<proteinExistence type="inferred from homology"/>